<feature type="compositionally biased region" description="Gly residues" evidence="1">
    <location>
        <begin position="7"/>
        <end position="52"/>
    </location>
</feature>
<reference evidence="3 4" key="1">
    <citation type="submission" date="2019-11" db="EMBL/GenBank/DDBJ databases">
        <title>FDA dAtabase for Regulatory Grade micrObial Sequences (FDA-ARGOS): Supporting development and validation of Infectious Disease Dx tests.</title>
        <authorList>
            <person name="Kerrigan L."/>
            <person name="Long C."/>
            <person name="Tallon L."/>
            <person name="Sadzewicz L."/>
            <person name="Vavikolanu K."/>
            <person name="Mehta A."/>
            <person name="Aluvathingal J."/>
            <person name="Nadendla S."/>
            <person name="Yan Y."/>
            <person name="Sichtig H."/>
        </authorList>
    </citation>
    <scope>NUCLEOTIDE SEQUENCE [LARGE SCALE GENOMIC DNA]</scope>
    <source>
        <strain evidence="3 4">FDAARGOS_674</strain>
    </source>
</reference>
<feature type="region of interest" description="Disordered" evidence="1">
    <location>
        <begin position="1"/>
        <end position="52"/>
    </location>
</feature>
<feature type="compositionally biased region" description="Low complexity" evidence="1">
    <location>
        <begin position="78"/>
        <end position="108"/>
    </location>
</feature>
<evidence type="ECO:0000313" key="3">
    <source>
        <dbReference type="EMBL" id="QGS34387.1"/>
    </source>
</evidence>
<accession>A0A6B8TC03</accession>
<proteinExistence type="predicted"/>
<feature type="compositionally biased region" description="Basic and acidic residues" evidence="1">
    <location>
        <begin position="109"/>
        <end position="120"/>
    </location>
</feature>
<feature type="domain" description="DUF732" evidence="2">
    <location>
        <begin position="140"/>
        <end position="218"/>
    </location>
</feature>
<dbReference type="Pfam" id="PF05305">
    <property type="entry name" value="DUF732"/>
    <property type="match status" value="1"/>
</dbReference>
<evidence type="ECO:0000313" key="4">
    <source>
        <dbReference type="Proteomes" id="UP000426857"/>
    </source>
</evidence>
<dbReference type="EMBL" id="CP046322">
    <property type="protein sequence ID" value="QGS34387.1"/>
    <property type="molecule type" value="Genomic_DNA"/>
</dbReference>
<protein>
    <recommendedName>
        <fullName evidence="2">DUF732 domain-containing protein</fullName>
    </recommendedName>
</protein>
<dbReference type="AlphaFoldDB" id="A0A6B8TC03"/>
<gene>
    <name evidence="3" type="ORF">FOB82_04890</name>
</gene>
<dbReference type="Proteomes" id="UP000426857">
    <property type="component" value="Chromosome"/>
</dbReference>
<dbReference type="InterPro" id="IPR007969">
    <property type="entry name" value="DUF732"/>
</dbReference>
<evidence type="ECO:0000259" key="2">
    <source>
        <dbReference type="Pfam" id="PF05305"/>
    </source>
</evidence>
<name>A0A6B8TC03_9CORY</name>
<organism evidence="3 4">
    <name type="scientific">Corynebacterium xerosis</name>
    <dbReference type="NCBI Taxonomy" id="1725"/>
    <lineage>
        <taxon>Bacteria</taxon>
        <taxon>Bacillati</taxon>
        <taxon>Actinomycetota</taxon>
        <taxon>Actinomycetes</taxon>
        <taxon>Mycobacteriales</taxon>
        <taxon>Corynebacteriaceae</taxon>
        <taxon>Corynebacterium</taxon>
    </lineage>
</organism>
<dbReference type="KEGG" id="cxe:FOB82_04890"/>
<sequence>MIARGSGTVGGGSISSGRSGGSSGRSGGAGGSIGSGRSGGSSGRPGGAGGSIGAKARAAALTLIGAGALALAACGGSTVESSEVTDTTTTTAESSASETSSSKSSTTRTSERADGERDITEPGAARASDAPDGRMPLSGDDEDFLDALIADDIDVEGTEDQLIAAGHVHCDAGADGGTPEDALVIDAVAGQLVAQERTDKDEAAVTEAIAKAAESAYC</sequence>
<dbReference type="RefSeq" id="WP_155868431.1">
    <property type="nucleotide sequence ID" value="NZ_CP046322.1"/>
</dbReference>
<evidence type="ECO:0000256" key="1">
    <source>
        <dbReference type="SAM" id="MobiDB-lite"/>
    </source>
</evidence>
<feature type="region of interest" description="Disordered" evidence="1">
    <location>
        <begin position="78"/>
        <end position="141"/>
    </location>
</feature>